<dbReference type="KEGG" id="fgg:FSB75_17725"/>
<dbReference type="InterPro" id="IPR007431">
    <property type="entry name" value="ACP_PD"/>
</dbReference>
<evidence type="ECO:0000256" key="3">
    <source>
        <dbReference type="ARBA" id="ARBA00023098"/>
    </source>
</evidence>
<evidence type="ECO:0000256" key="2">
    <source>
        <dbReference type="ARBA" id="ARBA00022801"/>
    </source>
</evidence>
<dbReference type="RefSeq" id="WP_146790222.1">
    <property type="nucleotide sequence ID" value="NZ_BAABIO010000003.1"/>
</dbReference>
<organism evidence="4 5">
    <name type="scientific">Flavisolibacter ginsenosidimutans</name>
    <dbReference type="NCBI Taxonomy" id="661481"/>
    <lineage>
        <taxon>Bacteria</taxon>
        <taxon>Pseudomonadati</taxon>
        <taxon>Bacteroidota</taxon>
        <taxon>Chitinophagia</taxon>
        <taxon>Chitinophagales</taxon>
        <taxon>Chitinophagaceae</taxon>
        <taxon>Flavisolibacter</taxon>
    </lineage>
</organism>
<dbReference type="OrthoDB" id="8442777at2"/>
<protein>
    <submittedName>
        <fullName evidence="4">DUF479 domain-containing protein</fullName>
    </submittedName>
</protein>
<evidence type="ECO:0000313" key="4">
    <source>
        <dbReference type="EMBL" id="QEC57664.1"/>
    </source>
</evidence>
<dbReference type="Proteomes" id="UP000321204">
    <property type="component" value="Chromosome"/>
</dbReference>
<dbReference type="GO" id="GO:0006633">
    <property type="term" value="P:fatty acid biosynthetic process"/>
    <property type="evidence" value="ECO:0007669"/>
    <property type="project" value="InterPro"/>
</dbReference>
<keyword evidence="3" id="KW-0443">Lipid metabolism</keyword>
<evidence type="ECO:0000313" key="5">
    <source>
        <dbReference type="Proteomes" id="UP000321204"/>
    </source>
</evidence>
<dbReference type="PANTHER" id="PTHR38764">
    <property type="entry name" value="ACYL CARRIER PROTEIN PHOSPHODIESTERASE"/>
    <property type="match status" value="1"/>
</dbReference>
<dbReference type="AlphaFoldDB" id="A0A5B8ULV9"/>
<evidence type="ECO:0000256" key="1">
    <source>
        <dbReference type="ARBA" id="ARBA00022516"/>
    </source>
</evidence>
<sequence length="196" mass="22959">MNYLAHAYLSFNEPHILVGNMISDFVKGRQKSLYAASVQKGIQLHRFIDAFTDDHPVTAKAKQIFRPQYRLYSGPIMDVVYDHFLASDENVFPNDSLLSFTHGVYQTLEEETIHLPQRFLPVLTYMKMENWLYHYRTTDGIYKSLRGLIRRAAFISDSQPALELLLKHYDELRNYYEEFFPAVKQTTKQKLAELLA</sequence>
<reference evidence="4 5" key="1">
    <citation type="journal article" date="2015" name="Int. J. Syst. Evol. Microbiol.">
        <title>Flavisolibacter ginsenosidimutans sp. nov., with ginsenoside-converting activity isolated from soil used for cultivating ginseng.</title>
        <authorList>
            <person name="Zhao Y."/>
            <person name="Liu Q."/>
            <person name="Kang M.S."/>
            <person name="Jin F."/>
            <person name="Yu H."/>
            <person name="Im W.T."/>
        </authorList>
    </citation>
    <scope>NUCLEOTIDE SEQUENCE [LARGE SCALE GENOMIC DNA]</scope>
    <source>
        <strain evidence="4 5">Gsoil 636</strain>
    </source>
</reference>
<dbReference type="EMBL" id="CP042433">
    <property type="protein sequence ID" value="QEC57664.1"/>
    <property type="molecule type" value="Genomic_DNA"/>
</dbReference>
<dbReference type="Pfam" id="PF04336">
    <property type="entry name" value="ACP_PD"/>
    <property type="match status" value="1"/>
</dbReference>
<gene>
    <name evidence="4" type="ORF">FSB75_17725</name>
</gene>
<accession>A0A5B8ULV9</accession>
<keyword evidence="5" id="KW-1185">Reference proteome</keyword>
<keyword evidence="2" id="KW-0378">Hydrolase</keyword>
<name>A0A5B8ULV9_9BACT</name>
<keyword evidence="1" id="KW-0444">Lipid biosynthesis</keyword>
<proteinExistence type="predicted"/>
<dbReference type="PIRSF" id="PIRSF011489">
    <property type="entry name" value="DUF479"/>
    <property type="match status" value="1"/>
</dbReference>
<dbReference type="PANTHER" id="PTHR38764:SF1">
    <property type="entry name" value="ACYL CARRIER PROTEIN PHOSPHODIESTERASE"/>
    <property type="match status" value="1"/>
</dbReference>
<dbReference type="GO" id="GO:0008770">
    <property type="term" value="F:[acyl-carrier-protein] phosphodiesterase activity"/>
    <property type="evidence" value="ECO:0007669"/>
    <property type="project" value="InterPro"/>
</dbReference>